<evidence type="ECO:0000256" key="4">
    <source>
        <dbReference type="ARBA" id="ARBA00022753"/>
    </source>
</evidence>
<keyword evidence="3" id="KW-0677">Repeat</keyword>
<dbReference type="Gene3D" id="1.10.555.10">
    <property type="entry name" value="Rho GTPase activation protein"/>
    <property type="match status" value="1"/>
</dbReference>
<dbReference type="Proteomes" id="UP000823405">
    <property type="component" value="Unassembled WGS sequence"/>
</dbReference>
<dbReference type="OrthoDB" id="7862313at2759"/>
<dbReference type="InterPro" id="IPR057546">
    <property type="entry name" value="HEAT_GCN1"/>
</dbReference>
<evidence type="ECO:0000313" key="10">
    <source>
        <dbReference type="Proteomes" id="UP000823405"/>
    </source>
</evidence>
<evidence type="ECO:0000256" key="5">
    <source>
        <dbReference type="ARBA" id="ARBA00023329"/>
    </source>
</evidence>
<dbReference type="InterPro" id="IPR021133">
    <property type="entry name" value="HEAT_type_2"/>
</dbReference>
<comment type="caution">
    <text evidence="9">The sequence shown here is derived from an EMBL/GenBank/DDBJ whole genome shotgun (WGS) entry which is preliminary data.</text>
</comment>
<dbReference type="SMART" id="SM01349">
    <property type="entry name" value="TOG"/>
    <property type="match status" value="1"/>
</dbReference>
<feature type="repeat" description="HEAT" evidence="6">
    <location>
        <begin position="875"/>
        <end position="913"/>
    </location>
</feature>
<dbReference type="GO" id="GO:0007165">
    <property type="term" value="P:signal transduction"/>
    <property type="evidence" value="ECO:0007669"/>
    <property type="project" value="InterPro"/>
</dbReference>
<dbReference type="EMBL" id="JAAAIN010001601">
    <property type="protein sequence ID" value="KAG0301662.1"/>
    <property type="molecule type" value="Genomic_DNA"/>
</dbReference>
<dbReference type="SUPFAM" id="SSF48371">
    <property type="entry name" value="ARM repeat"/>
    <property type="match status" value="2"/>
</dbReference>
<dbReference type="Pfam" id="PF25780">
    <property type="entry name" value="TPR_IPO5"/>
    <property type="match status" value="1"/>
</dbReference>
<feature type="region of interest" description="Disordered" evidence="7">
    <location>
        <begin position="2123"/>
        <end position="2180"/>
    </location>
</feature>
<dbReference type="Pfam" id="PF24714">
    <property type="entry name" value="TOR1L1_N"/>
    <property type="match status" value="1"/>
</dbReference>
<dbReference type="Gene3D" id="2.60.40.10">
    <property type="entry name" value="Immunoglobulins"/>
    <property type="match status" value="1"/>
</dbReference>
<evidence type="ECO:0000256" key="6">
    <source>
        <dbReference type="PROSITE-ProRule" id="PRU00103"/>
    </source>
</evidence>
<name>A0A9P6QYE9_9FUNG</name>
<feature type="domain" description="Importin N-terminal" evidence="8">
    <location>
        <begin position="27"/>
        <end position="94"/>
    </location>
</feature>
<feature type="region of interest" description="Disordered" evidence="7">
    <location>
        <begin position="1865"/>
        <end position="1902"/>
    </location>
</feature>
<dbReference type="Gene3D" id="3.60.10.10">
    <property type="entry name" value="Endonuclease/exonuclease/phosphatase"/>
    <property type="match status" value="1"/>
</dbReference>
<dbReference type="FunFam" id="2.60.40.10:FF:000132">
    <property type="entry name" value="Inositol polyphosphate 5-phosphatase OCRL-1 isoform b"/>
    <property type="match status" value="1"/>
</dbReference>
<dbReference type="GO" id="GO:0031901">
    <property type="term" value="C:early endosome membrane"/>
    <property type="evidence" value="ECO:0007669"/>
    <property type="project" value="UniProtKB-SubCell"/>
</dbReference>
<dbReference type="PANTHER" id="PTHR11200">
    <property type="entry name" value="INOSITOL 5-PHOSPHATASE"/>
    <property type="match status" value="1"/>
</dbReference>
<feature type="compositionally biased region" description="Gly residues" evidence="7">
    <location>
        <begin position="2151"/>
        <end position="2169"/>
    </location>
</feature>
<dbReference type="InterPro" id="IPR000300">
    <property type="entry name" value="IPPc"/>
</dbReference>
<dbReference type="GO" id="GO:0006886">
    <property type="term" value="P:intracellular protein transport"/>
    <property type="evidence" value="ECO:0007669"/>
    <property type="project" value="InterPro"/>
</dbReference>
<dbReference type="GO" id="GO:0031267">
    <property type="term" value="F:small GTPase binding"/>
    <property type="evidence" value="ECO:0007669"/>
    <property type="project" value="InterPro"/>
</dbReference>
<feature type="compositionally biased region" description="Low complexity" evidence="7">
    <location>
        <begin position="2129"/>
        <end position="2150"/>
    </location>
</feature>
<keyword evidence="10" id="KW-1185">Reference proteome</keyword>
<feature type="compositionally biased region" description="Basic and acidic residues" evidence="7">
    <location>
        <begin position="1866"/>
        <end position="1876"/>
    </location>
</feature>
<dbReference type="GO" id="GO:0004439">
    <property type="term" value="F:phosphatidylinositol-4,5-bisphosphate 5-phosphatase activity"/>
    <property type="evidence" value="ECO:0007669"/>
    <property type="project" value="TreeGrafter"/>
</dbReference>
<feature type="compositionally biased region" description="Low complexity" evidence="7">
    <location>
        <begin position="2014"/>
        <end position="2047"/>
    </location>
</feature>
<dbReference type="PROSITE" id="PS50077">
    <property type="entry name" value="HEAT_REPEAT"/>
    <property type="match status" value="4"/>
</dbReference>
<feature type="region of interest" description="Disordered" evidence="7">
    <location>
        <begin position="2006"/>
        <end position="2061"/>
    </location>
</feature>
<dbReference type="InterPro" id="IPR000198">
    <property type="entry name" value="RhoGAP_dom"/>
</dbReference>
<dbReference type="InterPro" id="IPR011989">
    <property type="entry name" value="ARM-like"/>
</dbReference>
<evidence type="ECO:0000313" key="9">
    <source>
        <dbReference type="EMBL" id="KAG0301662.1"/>
    </source>
</evidence>
<dbReference type="InterPro" id="IPR008936">
    <property type="entry name" value="Rho_GTPase_activation_prot"/>
</dbReference>
<keyword evidence="5" id="KW-0968">Cytoplasmic vesicle</keyword>
<gene>
    <name evidence="9" type="ORF">BGZ97_002701</name>
</gene>
<feature type="repeat" description="HEAT" evidence="6">
    <location>
        <begin position="164"/>
        <end position="202"/>
    </location>
</feature>
<dbReference type="SMART" id="SM00324">
    <property type="entry name" value="RhoGAP"/>
    <property type="match status" value="1"/>
</dbReference>
<feature type="region of interest" description="Disordered" evidence="7">
    <location>
        <begin position="1731"/>
        <end position="1751"/>
    </location>
</feature>
<dbReference type="InterPro" id="IPR001494">
    <property type="entry name" value="Importin-beta_N"/>
</dbReference>
<dbReference type="PANTHER" id="PTHR11200:SF300">
    <property type="entry name" value="TYPE II INOSITOL 1,4,5-TRISPHOSPHATE 5-PHOSPHATASE"/>
    <property type="match status" value="1"/>
</dbReference>
<evidence type="ECO:0000259" key="8">
    <source>
        <dbReference type="PROSITE" id="PS50166"/>
    </source>
</evidence>
<dbReference type="InterPro" id="IPR057600">
    <property type="entry name" value="TORTIFOLIA1/SINE1-2_N"/>
</dbReference>
<dbReference type="InterPro" id="IPR046985">
    <property type="entry name" value="IP5"/>
</dbReference>
<dbReference type="InterPro" id="IPR013783">
    <property type="entry name" value="Ig-like_fold"/>
</dbReference>
<dbReference type="SUPFAM" id="SSF48350">
    <property type="entry name" value="GTPase activation domain, GAP"/>
    <property type="match status" value="1"/>
</dbReference>
<evidence type="ECO:0000256" key="7">
    <source>
        <dbReference type="SAM" id="MobiDB-lite"/>
    </source>
</evidence>
<dbReference type="InterPro" id="IPR048869">
    <property type="entry name" value="OCRL-1_2_ASH"/>
</dbReference>
<dbReference type="Pfam" id="PF00620">
    <property type="entry name" value="RhoGAP"/>
    <property type="match status" value="1"/>
</dbReference>
<keyword evidence="4" id="KW-0967">Endosome</keyword>
<feature type="compositionally biased region" description="Low complexity" evidence="7">
    <location>
        <begin position="1884"/>
        <end position="1900"/>
    </location>
</feature>
<dbReference type="Pfam" id="PF21310">
    <property type="entry name" value="OCRL-like_ASH"/>
    <property type="match status" value="1"/>
</dbReference>
<protein>
    <recommendedName>
        <fullName evidence="8">Importin N-terminal domain-containing protein</fullName>
    </recommendedName>
</protein>
<organism evidence="9 10">
    <name type="scientific">Linnemannia gamsii</name>
    <dbReference type="NCBI Taxonomy" id="64522"/>
    <lineage>
        <taxon>Eukaryota</taxon>
        <taxon>Fungi</taxon>
        <taxon>Fungi incertae sedis</taxon>
        <taxon>Mucoromycota</taxon>
        <taxon>Mortierellomycotina</taxon>
        <taxon>Mortierellomycetes</taxon>
        <taxon>Mortierellales</taxon>
        <taxon>Mortierellaceae</taxon>
        <taxon>Linnemannia</taxon>
    </lineage>
</organism>
<dbReference type="Pfam" id="PF22669">
    <property type="entry name" value="Exo_endo_phos2"/>
    <property type="match status" value="1"/>
</dbReference>
<reference evidence="9" key="1">
    <citation type="journal article" date="2020" name="Fungal Divers.">
        <title>Resolving the Mortierellaceae phylogeny through synthesis of multi-gene phylogenetics and phylogenomics.</title>
        <authorList>
            <person name="Vandepol N."/>
            <person name="Liber J."/>
            <person name="Desiro A."/>
            <person name="Na H."/>
            <person name="Kennedy M."/>
            <person name="Barry K."/>
            <person name="Grigoriev I.V."/>
            <person name="Miller A.N."/>
            <person name="O'Donnell K."/>
            <person name="Stajich J.E."/>
            <person name="Bonito G."/>
        </authorList>
    </citation>
    <scope>NUCLEOTIDE SEQUENCE</scope>
    <source>
        <strain evidence="9">NVP60</strain>
    </source>
</reference>
<sequence>MEEYVAGLEQTLRHVINFDTNDQIKEATSALKTKYFAEANCVPALVHIIQTSPQKEIRQLAAVELRKQVSNWWTALELDVRTAVKAKLLEIILNEPESLPRHSTARVIATVGRVEIPANTWSELIAFLFQCSSSPTAGHREVGVYVIYAIFEVTDAFAENLRQLLELFSRTIVDPESPVVRTTTVQALGKIADFIEDDQKEEIAMFSELVPHMVNVLQQTLTDGDEESAVKCFDVFDQLLLLEIPVISKHVQSLIQFFLNIGSNKSYEPIVRVQGLSFLMWAVVYKKTKIQRLKLVGPMIQALMPIAAEEEPEDLDEDSPARLAFKVINTLATNLPPQQVFPIAAEGIMAYMQNPEPLFRKAAMVTLAVLVEGSVDFIRPKFNELLTLVCTGLRDPDATVRRAACMALSSLAEEFDEEVAENHATLLPLVFNLMNEPTPEITKQACNALDAILEGLGDNILQYLPELMQKLIHMLENAQGETRAIVVAAIGSAAHASGQEFTPYFVEVTKRLQHLMSLRSNDDEIMLRSVSTDALGAIAVAVGKDAFRPYLNDLMVLAMEGLHLSNNRLRECGFYFFAGIAQVFADEFAPYLEAIVPQLIHSCQLDENTTRLENDIEDLDELDGEEGEEDSYVYKSAIADEKEVAADTIGELFQYTGSAFLPYVETTVKELLELSTHLADGVRKASCRSLFNFLRAFYKLSNSQEWTAGLPVTVPLHENVAQLSSLVMPAILAVWEEEDEKMVVFQICNEMVETVRLCGPGIIAEYVNDIAAKLQLLFEKKAYCQQELADDEGLLEEDEQAEYDALLITGASDLVGALAAVLGASFVPYAQVFIPHIAKYYKKSKPSSERSMAMGCLGEIANGMSTGITDFTEQLFPLIVKGLSDEEDEVRSNAAFAIGALCQNTTIDLSSQYPALLAALHPLFQGQDLSNVTDNACGAVARMILKHPDVVPVEQVLPVFVQALPLKVDFEENEPVYKLLFSLIRSQNAWIFANLAQLLAVFADVLPREGELKPATRLEMIEIVKQVNQQFPALNIASTPLGAFLGKLENRVLAIIINTQAGVEEACVFIIKRTGLMASVLLEVLPVYFDFRISVDFTLKLFCDQTEATVHTDDLETLQGLLKELRRSHLIAQDDNFYAGGSSHRWIQFYTTDPEAQTSAASGSIQTMEEFISSTTNPLSMYFLQPEESQAIVPSNGPRLKLGSVKESWIEKEMRARESEFTENGFMHAFVGTWNVNGRNATQKLDPWLKIEGETQPDIYVLCFQELDLSAEAYIVFDGAKEEEWTRAIAESLGSGYQKVTSKQLVGLLIIMFAAVDQAKYIKEVTAHSAGVGIMNILANKGGVSIRIRYKDSYLCFVGSHLAADTSQVERRNQDYQEICRRLTFPSSSTYDITKSPAGNAALAASNKMVSIFDCDHTIWAGDLNYRVGLPEDVVKNHLKTNDYDALLKHDQLGTQRLMYKAFAEFEEHPINFLPTYKFDVGTSTWDSSEKRRVPAYTDRILWRTKNATKDSVESLFYRSHMELTLSDHKPVSACFKLKVKTLLHDKQAEVHHAIVKELDRYENECMPDATISSSSVVFDKVRYLEPKKATISIKNTKQFPSRYRFKPKLQDERFCKPWMWANPPVGMIMPGETVNINLTVLVDNDSAPLLNTGREVMEDILILHLEHGKDYFITVSGSYIRTCFGNSLEWLSRLDRPIRLWNPQEDEEQEADEDDTATLYDPYNVLGTKSSMSSMKDTESATKATGAAERGQLKNAKSLDSLSGKDAIERKASKSSLVGDLKSLQLADEKRAVPPPPPLAVKKYKPVRQLSLPKDLWRIVDFIYKHGFSVDNLFLLSGDQPTMTYIRECLDTGEEFDLTRLLGKSSHDDDKKTSDSQDPPTPASADSTSSPPSSGLLSPRGDLKPQIARPVSIMNGIPPKAATFGLGENRGVHSMAEVLLRFLESLREPVVPTEMYYRALEIANHQQAAYGLLDLMPPVHVNVFVYITSFLRELILIGGSASGANGSAGGTTGSKDGAQAPGASGGSAHSNSGTTAAGAGSSSPALGQGGHRVMQSSSGSIYGGNDAASISGRGKDDENYRVSKLAAVFSSVMLRPPPGAERLSEVEALKRKTFLMQFLQEPTEEESLLSPGAGLGGQQSSSSSSAAHGQSGGGSSGAGAGTHGGGGGDMHHPGAYPGA</sequence>
<dbReference type="SUPFAM" id="SSF56219">
    <property type="entry name" value="DNase I-like"/>
    <property type="match status" value="1"/>
</dbReference>
<dbReference type="Pfam" id="PF03810">
    <property type="entry name" value="IBN_N"/>
    <property type="match status" value="1"/>
</dbReference>
<evidence type="ECO:0000256" key="1">
    <source>
        <dbReference type="ARBA" id="ARBA00004146"/>
    </source>
</evidence>
<dbReference type="InterPro" id="IPR034085">
    <property type="entry name" value="TOG"/>
</dbReference>
<dbReference type="InterPro" id="IPR036691">
    <property type="entry name" value="Endo/exonu/phosph_ase_sf"/>
</dbReference>
<dbReference type="PROSITE" id="PS50166">
    <property type="entry name" value="IMPORTIN_B_NT"/>
    <property type="match status" value="1"/>
</dbReference>
<evidence type="ECO:0000256" key="3">
    <source>
        <dbReference type="ARBA" id="ARBA00022737"/>
    </source>
</evidence>
<dbReference type="GO" id="GO:0046856">
    <property type="term" value="P:phosphatidylinositol dephosphorylation"/>
    <property type="evidence" value="ECO:0007669"/>
    <property type="project" value="InterPro"/>
</dbReference>
<dbReference type="InterPro" id="IPR057672">
    <property type="entry name" value="TPR_IPO4/5"/>
</dbReference>
<feature type="repeat" description="HEAT" evidence="6">
    <location>
        <begin position="426"/>
        <end position="464"/>
    </location>
</feature>
<evidence type="ECO:0000256" key="2">
    <source>
        <dbReference type="ARBA" id="ARBA00004580"/>
    </source>
</evidence>
<feature type="repeat" description="HEAT" evidence="6">
    <location>
        <begin position="385"/>
        <end position="423"/>
    </location>
</feature>
<dbReference type="SMART" id="SM00128">
    <property type="entry name" value="IPPc"/>
    <property type="match status" value="1"/>
</dbReference>
<dbReference type="Gene3D" id="1.25.10.10">
    <property type="entry name" value="Leucine-rich Repeat Variant"/>
    <property type="match status" value="1"/>
</dbReference>
<accession>A0A9P6QYE9</accession>
<proteinExistence type="predicted"/>
<dbReference type="Pfam" id="PF23271">
    <property type="entry name" value="HEAT_GCN1"/>
    <property type="match status" value="1"/>
</dbReference>
<dbReference type="InterPro" id="IPR016024">
    <property type="entry name" value="ARM-type_fold"/>
</dbReference>
<comment type="subcellular location">
    <subcellularLocation>
        <location evidence="2">Cytoplasmic vesicle</location>
        <location evidence="2">Phagosome membrane</location>
    </subcellularLocation>
    <subcellularLocation>
        <location evidence="1">Early endosome membrane</location>
    </subcellularLocation>
</comment>